<evidence type="ECO:0000313" key="1">
    <source>
        <dbReference type="EMBL" id="QEG04398.1"/>
    </source>
</evidence>
<protein>
    <submittedName>
        <fullName evidence="1">Uncharacterized protein</fullName>
    </submittedName>
</protein>
<evidence type="ECO:0000313" key="2">
    <source>
        <dbReference type="Proteomes" id="UP000323286"/>
    </source>
</evidence>
<reference evidence="1 2" key="1">
    <citation type="submission" date="2019-07" db="EMBL/GenBank/DDBJ databases">
        <authorList>
            <person name="Laganenka L."/>
            <person name="Sander T."/>
            <person name="Lagonenko A."/>
            <person name="Chen Y."/>
            <person name="Link H."/>
            <person name="Sourjik V."/>
        </authorList>
    </citation>
    <scope>NUCLEOTIDE SEQUENCE [LARGE SCALE GENOMIC DNA]</scope>
    <source>
        <strain evidence="1">22</strain>
    </source>
</reference>
<sequence length="123" mass="13830">MFKQFTDLDFSASSVIQTDEKVHVAIENIARKIHNKQEKAMIAALTAYYDVSDVMECADRVTRVVDRLGASRLIDNDTGEVITQFNKPFMRTEPGSVAPCFVADYSITVNSFVADRVKEALYE</sequence>
<name>A0A5B9MVC3_9CAUD</name>
<dbReference type="EMBL" id="MN153797">
    <property type="protein sequence ID" value="QEG04398.1"/>
    <property type="molecule type" value="Genomic_DNA"/>
</dbReference>
<organism evidence="1 2">
    <name type="scientific">Tunavirus T1</name>
    <dbReference type="NCBI Taxonomy" id="1921008"/>
    <lineage>
        <taxon>Viruses</taxon>
        <taxon>Duplodnaviria</taxon>
        <taxon>Heunggongvirae</taxon>
        <taxon>Uroviricota</taxon>
        <taxon>Caudoviricetes</taxon>
        <taxon>Drexlerviridae</taxon>
        <taxon>Tunavirinae</taxon>
        <taxon>Tunavirus</taxon>
    </lineage>
</organism>
<proteinExistence type="predicted"/>
<accession>A0A5B9MVC3</accession>
<dbReference type="Proteomes" id="UP000323286">
    <property type="component" value="Segment"/>
</dbReference>